<protein>
    <submittedName>
        <fullName evidence="1">Uncharacterized protein</fullName>
    </submittedName>
</protein>
<name>A0ACC2FTH4_DALPE</name>
<sequence>MEQRSISWCLLRWRRAACGREGEGKLQPQSVEAGAPAVPPLITTEQPFENVSTVHTVHIPTSIETIWQTTYTLPVCHVMPAITQSERIRQ</sequence>
<evidence type="ECO:0000313" key="2">
    <source>
        <dbReference type="Proteomes" id="UP001157502"/>
    </source>
</evidence>
<evidence type="ECO:0000313" key="1">
    <source>
        <dbReference type="EMBL" id="KAJ7994621.1"/>
    </source>
</evidence>
<comment type="caution">
    <text evidence="1">The sequence shown here is derived from an EMBL/GenBank/DDBJ whole genome shotgun (WGS) entry which is preliminary data.</text>
</comment>
<keyword evidence="2" id="KW-1185">Reference proteome</keyword>
<dbReference type="Proteomes" id="UP001157502">
    <property type="component" value="Chromosome 22"/>
</dbReference>
<dbReference type="EMBL" id="CM055749">
    <property type="protein sequence ID" value="KAJ7994621.1"/>
    <property type="molecule type" value="Genomic_DNA"/>
</dbReference>
<organism evidence="1 2">
    <name type="scientific">Dallia pectoralis</name>
    <name type="common">Alaska blackfish</name>
    <dbReference type="NCBI Taxonomy" id="75939"/>
    <lineage>
        <taxon>Eukaryota</taxon>
        <taxon>Metazoa</taxon>
        <taxon>Chordata</taxon>
        <taxon>Craniata</taxon>
        <taxon>Vertebrata</taxon>
        <taxon>Euteleostomi</taxon>
        <taxon>Actinopterygii</taxon>
        <taxon>Neopterygii</taxon>
        <taxon>Teleostei</taxon>
        <taxon>Protacanthopterygii</taxon>
        <taxon>Esociformes</taxon>
        <taxon>Umbridae</taxon>
        <taxon>Dallia</taxon>
    </lineage>
</organism>
<reference evidence="1" key="1">
    <citation type="submission" date="2021-05" db="EMBL/GenBank/DDBJ databases">
        <authorList>
            <person name="Pan Q."/>
            <person name="Jouanno E."/>
            <person name="Zahm M."/>
            <person name="Klopp C."/>
            <person name="Cabau C."/>
            <person name="Louis A."/>
            <person name="Berthelot C."/>
            <person name="Parey E."/>
            <person name="Roest Crollius H."/>
            <person name="Montfort J."/>
            <person name="Robinson-Rechavi M."/>
            <person name="Bouchez O."/>
            <person name="Lampietro C."/>
            <person name="Lopez Roques C."/>
            <person name="Donnadieu C."/>
            <person name="Postlethwait J."/>
            <person name="Bobe J."/>
            <person name="Dillon D."/>
            <person name="Chandos A."/>
            <person name="von Hippel F."/>
            <person name="Guiguen Y."/>
        </authorList>
    </citation>
    <scope>NUCLEOTIDE SEQUENCE</scope>
    <source>
        <strain evidence="1">YG-Jan2019</strain>
    </source>
</reference>
<proteinExistence type="predicted"/>
<gene>
    <name evidence="1" type="ORF">DPEC_G00251380</name>
</gene>
<accession>A0ACC2FTH4</accession>